<organism evidence="1 2">
    <name type="scientific">Asparagus officinalis</name>
    <name type="common">Garden asparagus</name>
    <dbReference type="NCBI Taxonomy" id="4686"/>
    <lineage>
        <taxon>Eukaryota</taxon>
        <taxon>Viridiplantae</taxon>
        <taxon>Streptophyta</taxon>
        <taxon>Embryophyta</taxon>
        <taxon>Tracheophyta</taxon>
        <taxon>Spermatophyta</taxon>
        <taxon>Magnoliopsida</taxon>
        <taxon>Liliopsida</taxon>
        <taxon>Asparagales</taxon>
        <taxon>Asparagaceae</taxon>
        <taxon>Asparagoideae</taxon>
        <taxon>Asparagus</taxon>
    </lineage>
</organism>
<sequence length="121" mass="13012">MRSMVMTVDDCGAQKLMRMSLSFNSARSTMTDGRCVVNGAGSVVDSAGGGAMWLVVSADRGQARAGRWCTGWWHLIEWTMAGRLELGFVEVVITDLLCGAHGDVVGLRFEEGVDWAALVPC</sequence>
<name>A0A5P1E7L5_ASPOF</name>
<gene>
    <name evidence="1" type="ORF">A4U43_C09F14330</name>
</gene>
<dbReference type="Proteomes" id="UP000243459">
    <property type="component" value="Chromosome 9"/>
</dbReference>
<reference evidence="2" key="1">
    <citation type="journal article" date="2017" name="Nat. Commun.">
        <title>The asparagus genome sheds light on the origin and evolution of a young Y chromosome.</title>
        <authorList>
            <person name="Harkess A."/>
            <person name="Zhou J."/>
            <person name="Xu C."/>
            <person name="Bowers J.E."/>
            <person name="Van der Hulst R."/>
            <person name="Ayyampalayam S."/>
            <person name="Mercati F."/>
            <person name="Riccardi P."/>
            <person name="McKain M.R."/>
            <person name="Kakrana A."/>
            <person name="Tang H."/>
            <person name="Ray J."/>
            <person name="Groenendijk J."/>
            <person name="Arikit S."/>
            <person name="Mathioni S.M."/>
            <person name="Nakano M."/>
            <person name="Shan H."/>
            <person name="Telgmann-Rauber A."/>
            <person name="Kanno A."/>
            <person name="Yue Z."/>
            <person name="Chen H."/>
            <person name="Li W."/>
            <person name="Chen Y."/>
            <person name="Xu X."/>
            <person name="Zhang Y."/>
            <person name="Luo S."/>
            <person name="Chen H."/>
            <person name="Gao J."/>
            <person name="Mao Z."/>
            <person name="Pires J.C."/>
            <person name="Luo M."/>
            <person name="Kudrna D."/>
            <person name="Wing R.A."/>
            <person name="Meyers B.C."/>
            <person name="Yi K."/>
            <person name="Kong H."/>
            <person name="Lavrijsen P."/>
            <person name="Sunseri F."/>
            <person name="Falavigna A."/>
            <person name="Ye Y."/>
            <person name="Leebens-Mack J.H."/>
            <person name="Chen G."/>
        </authorList>
    </citation>
    <scope>NUCLEOTIDE SEQUENCE [LARGE SCALE GENOMIC DNA]</scope>
    <source>
        <strain evidence="2">cv. DH0086</strain>
    </source>
</reference>
<accession>A0A5P1E7L5</accession>
<dbReference type="AlphaFoldDB" id="A0A5P1E7L5"/>
<protein>
    <submittedName>
        <fullName evidence="1">Uncharacterized protein</fullName>
    </submittedName>
</protein>
<dbReference type="Gramene" id="ONK58560">
    <property type="protein sequence ID" value="ONK58560"/>
    <property type="gene ID" value="A4U43_C09F14330"/>
</dbReference>
<evidence type="ECO:0000313" key="1">
    <source>
        <dbReference type="EMBL" id="ONK58560.1"/>
    </source>
</evidence>
<proteinExistence type="predicted"/>
<evidence type="ECO:0000313" key="2">
    <source>
        <dbReference type="Proteomes" id="UP000243459"/>
    </source>
</evidence>
<dbReference type="EMBL" id="CM007389">
    <property type="protein sequence ID" value="ONK58560.1"/>
    <property type="molecule type" value="Genomic_DNA"/>
</dbReference>
<keyword evidence="2" id="KW-1185">Reference proteome</keyword>